<reference evidence="12 13" key="1">
    <citation type="submission" date="2009-08" db="EMBL/GenBank/DDBJ databases">
        <title>The Genome Sequence of Spizellomyces punctatus strain DAOM BR117.</title>
        <authorList>
            <consortium name="The Broad Institute Genome Sequencing Platform"/>
            <person name="Russ C."/>
            <person name="Cuomo C."/>
            <person name="Shea T."/>
            <person name="Young S.K."/>
            <person name="Zeng Q."/>
            <person name="Koehrsen M."/>
            <person name="Haas B."/>
            <person name="Borodovsky M."/>
            <person name="Guigo R."/>
            <person name="Alvarado L."/>
            <person name="Berlin A."/>
            <person name="Bochicchio J."/>
            <person name="Borenstein D."/>
            <person name="Chapman S."/>
            <person name="Chen Z."/>
            <person name="Engels R."/>
            <person name="Freedman E."/>
            <person name="Gellesch M."/>
            <person name="Goldberg J."/>
            <person name="Griggs A."/>
            <person name="Gujja S."/>
            <person name="Heiman D."/>
            <person name="Hepburn T."/>
            <person name="Howarth C."/>
            <person name="Jen D."/>
            <person name="Larson L."/>
            <person name="Lewis B."/>
            <person name="Mehta T."/>
            <person name="Park D."/>
            <person name="Pearson M."/>
            <person name="Roberts A."/>
            <person name="Saif S."/>
            <person name="Shenoy N."/>
            <person name="Sisk P."/>
            <person name="Stolte C."/>
            <person name="Sykes S."/>
            <person name="Thomson T."/>
            <person name="Walk T."/>
            <person name="White J."/>
            <person name="Yandava C."/>
            <person name="Burger G."/>
            <person name="Gray M.W."/>
            <person name="Holland P.W.H."/>
            <person name="King N."/>
            <person name="Lang F.B.F."/>
            <person name="Roger A.J."/>
            <person name="Ruiz-Trillo I."/>
            <person name="Lander E."/>
            <person name="Nusbaum C."/>
        </authorList>
    </citation>
    <scope>NUCLEOTIDE SEQUENCE [LARGE SCALE GENOMIC DNA]</scope>
    <source>
        <strain evidence="12 13">DAOM BR117</strain>
    </source>
</reference>
<comment type="subcellular location">
    <subcellularLocation>
        <location evidence="2">Membrane</location>
        <topology evidence="2">Multi-pass membrane protein</topology>
    </subcellularLocation>
</comment>
<keyword evidence="9 10" id="KW-0472">Membrane</keyword>
<comment type="similarity">
    <text evidence="3">Belongs to the peptidase S54 family.</text>
</comment>
<evidence type="ECO:0000256" key="10">
    <source>
        <dbReference type="SAM" id="Phobius"/>
    </source>
</evidence>
<protein>
    <recommendedName>
        <fullName evidence="4">rhomboid protease</fullName>
        <ecNumber evidence="4">3.4.21.105</ecNumber>
    </recommendedName>
</protein>
<dbReference type="Gene3D" id="1.20.1540.10">
    <property type="entry name" value="Rhomboid-like"/>
    <property type="match status" value="1"/>
</dbReference>
<dbReference type="EMBL" id="KQ257452">
    <property type="protein sequence ID" value="KND03069.1"/>
    <property type="molecule type" value="Genomic_DNA"/>
</dbReference>
<dbReference type="GO" id="GO:0004252">
    <property type="term" value="F:serine-type endopeptidase activity"/>
    <property type="evidence" value="ECO:0007669"/>
    <property type="project" value="InterPro"/>
</dbReference>
<evidence type="ECO:0000256" key="3">
    <source>
        <dbReference type="ARBA" id="ARBA00009045"/>
    </source>
</evidence>
<evidence type="ECO:0000256" key="8">
    <source>
        <dbReference type="ARBA" id="ARBA00022989"/>
    </source>
</evidence>
<organism evidence="12 13">
    <name type="scientific">Spizellomyces punctatus (strain DAOM BR117)</name>
    <dbReference type="NCBI Taxonomy" id="645134"/>
    <lineage>
        <taxon>Eukaryota</taxon>
        <taxon>Fungi</taxon>
        <taxon>Fungi incertae sedis</taxon>
        <taxon>Chytridiomycota</taxon>
        <taxon>Chytridiomycota incertae sedis</taxon>
        <taxon>Chytridiomycetes</taxon>
        <taxon>Spizellomycetales</taxon>
        <taxon>Spizellomycetaceae</taxon>
        <taxon>Spizellomyces</taxon>
    </lineage>
</organism>
<keyword evidence="13" id="KW-1185">Reference proteome</keyword>
<feature type="transmembrane region" description="Helical" evidence="10">
    <location>
        <begin position="189"/>
        <end position="211"/>
    </location>
</feature>
<dbReference type="InParanoid" id="A0A0L0HQK4"/>
<dbReference type="OrthoDB" id="10257275at2759"/>
<evidence type="ECO:0000313" key="13">
    <source>
        <dbReference type="Proteomes" id="UP000053201"/>
    </source>
</evidence>
<dbReference type="PANTHER" id="PTHR43066">
    <property type="entry name" value="RHOMBOID-RELATED PROTEIN"/>
    <property type="match status" value="1"/>
</dbReference>
<feature type="transmembrane region" description="Helical" evidence="10">
    <location>
        <begin position="63"/>
        <end position="85"/>
    </location>
</feature>
<evidence type="ECO:0000256" key="6">
    <source>
        <dbReference type="ARBA" id="ARBA00022692"/>
    </source>
</evidence>
<evidence type="ECO:0000313" key="12">
    <source>
        <dbReference type="EMBL" id="KND03069.1"/>
    </source>
</evidence>
<dbReference type="VEuPathDB" id="FungiDB:SPPG_02134"/>
<feature type="transmembrane region" description="Helical" evidence="10">
    <location>
        <begin position="105"/>
        <end position="127"/>
    </location>
</feature>
<dbReference type="Proteomes" id="UP000053201">
    <property type="component" value="Unassembled WGS sequence"/>
</dbReference>
<gene>
    <name evidence="12" type="ORF">SPPG_02134</name>
</gene>
<feature type="transmembrane region" description="Helical" evidence="10">
    <location>
        <begin position="20"/>
        <end position="43"/>
    </location>
</feature>
<keyword evidence="7" id="KW-0378">Hydrolase</keyword>
<dbReference type="STRING" id="645134.A0A0L0HQK4"/>
<evidence type="ECO:0000256" key="2">
    <source>
        <dbReference type="ARBA" id="ARBA00004141"/>
    </source>
</evidence>
<keyword evidence="5" id="KW-0645">Protease</keyword>
<dbReference type="AlphaFoldDB" id="A0A0L0HQK4"/>
<keyword evidence="6 10" id="KW-0812">Transmembrane</keyword>
<dbReference type="eggNOG" id="KOG2632">
    <property type="taxonomic scope" value="Eukaryota"/>
</dbReference>
<dbReference type="GO" id="GO:0016020">
    <property type="term" value="C:membrane"/>
    <property type="evidence" value="ECO:0007669"/>
    <property type="project" value="UniProtKB-SubCell"/>
</dbReference>
<evidence type="ECO:0000256" key="1">
    <source>
        <dbReference type="ARBA" id="ARBA00000156"/>
    </source>
</evidence>
<dbReference type="EC" id="3.4.21.105" evidence="4"/>
<feature type="domain" description="Peptidase S54 rhomboid" evidence="11">
    <location>
        <begin position="62"/>
        <end position="205"/>
    </location>
</feature>
<dbReference type="SUPFAM" id="SSF144091">
    <property type="entry name" value="Rhomboid-like"/>
    <property type="match status" value="1"/>
</dbReference>
<dbReference type="FunCoup" id="A0A0L0HQK4">
    <property type="interactions" value="37"/>
</dbReference>
<name>A0A0L0HQK4_SPIPD</name>
<keyword evidence="8 10" id="KW-1133">Transmembrane helix</keyword>
<accession>A0A0L0HQK4</accession>
<evidence type="ECO:0000256" key="5">
    <source>
        <dbReference type="ARBA" id="ARBA00022670"/>
    </source>
</evidence>
<sequence length="276" mass="30323">MSAVGYYSIETLKFIKKWYLSLPLSSAVTVLTCVTLSIVNVARGSPDVGLCPNLILSSPLSNIYHLLTVPFLHSSIVTLLLNLLFFPPLNKMLETQRGTLHSMNFVVIVGIVTGLLYVLVVIPFWAVGIKVDWCIGGLNGLMYALMTVEANQKVGVFKTRRIFGVPLPGAIYPWILLVLSKLFFTASPFFYNLAGILGGILYHIGALKFFFIPDQALVYIETSRALRWLETWEAFVPTPSSVSLPTTDDIGVEPRSSLVGRLRGVFSGGSGRYTGL</sequence>
<dbReference type="InterPro" id="IPR035952">
    <property type="entry name" value="Rhomboid-like_sf"/>
</dbReference>
<dbReference type="RefSeq" id="XP_016611108.1">
    <property type="nucleotide sequence ID" value="XM_016750436.1"/>
</dbReference>
<dbReference type="OMA" id="NTYPIVH"/>
<dbReference type="Pfam" id="PF01694">
    <property type="entry name" value="Rhomboid"/>
    <property type="match status" value="1"/>
</dbReference>
<evidence type="ECO:0000256" key="4">
    <source>
        <dbReference type="ARBA" id="ARBA00013039"/>
    </source>
</evidence>
<dbReference type="GeneID" id="27685746"/>
<feature type="transmembrane region" description="Helical" evidence="10">
    <location>
        <begin position="162"/>
        <end position="183"/>
    </location>
</feature>
<dbReference type="GO" id="GO:0006508">
    <property type="term" value="P:proteolysis"/>
    <property type="evidence" value="ECO:0007669"/>
    <property type="project" value="UniProtKB-KW"/>
</dbReference>
<evidence type="ECO:0000256" key="7">
    <source>
        <dbReference type="ARBA" id="ARBA00022801"/>
    </source>
</evidence>
<evidence type="ECO:0000259" key="11">
    <source>
        <dbReference type="Pfam" id="PF01694"/>
    </source>
</evidence>
<proteinExistence type="inferred from homology"/>
<dbReference type="PANTHER" id="PTHR43066:SF1">
    <property type="entry name" value="RHOMBOID PROTEIN 2"/>
    <property type="match status" value="1"/>
</dbReference>
<evidence type="ECO:0000256" key="9">
    <source>
        <dbReference type="ARBA" id="ARBA00023136"/>
    </source>
</evidence>
<comment type="catalytic activity">
    <reaction evidence="1">
        <text>Cleaves type-1 transmembrane domains using a catalytic dyad composed of serine and histidine that are contributed by different transmembrane domains.</text>
        <dbReference type="EC" id="3.4.21.105"/>
    </reaction>
</comment>
<dbReference type="InterPro" id="IPR022764">
    <property type="entry name" value="Peptidase_S54_rhomboid_dom"/>
</dbReference>